<dbReference type="EMBL" id="AP022598">
    <property type="protein sequence ID" value="BBY76548.1"/>
    <property type="molecule type" value="Genomic_DNA"/>
</dbReference>
<dbReference type="Pfam" id="PF02868">
    <property type="entry name" value="Peptidase_M4_C"/>
    <property type="match status" value="1"/>
</dbReference>
<feature type="domain" description="FTP" evidence="11">
    <location>
        <begin position="424"/>
        <end position="457"/>
    </location>
</feature>
<evidence type="ECO:0000313" key="12">
    <source>
        <dbReference type="EMBL" id="BBY76548.1"/>
    </source>
</evidence>
<keyword evidence="1" id="KW-0645">Protease</keyword>
<dbReference type="Pfam" id="PF17963">
    <property type="entry name" value="Big_9"/>
    <property type="match status" value="1"/>
</dbReference>
<evidence type="ECO:0000259" key="10">
    <source>
        <dbReference type="Pfam" id="PF02868"/>
    </source>
</evidence>
<evidence type="ECO:0000256" key="4">
    <source>
        <dbReference type="ARBA" id="ARBA00022801"/>
    </source>
</evidence>
<evidence type="ECO:0000256" key="6">
    <source>
        <dbReference type="ARBA" id="ARBA00023049"/>
    </source>
</evidence>
<sequence length="891" mass="93324">MSSCSDSRTPDGPRLGLYSGLVLAGIGMGMVVGQGVAVASPNDSTSASTSANADSSASADTSDTASSTTERSSAKPADKDDAEDDDQDAVDEAVEADAVETDEATEVAEAELAEVESDGDEARQSRKPRSKADDDEATARTDSADTGADTSSPAVDVDTEKVSFAAAVSAPATSTPAAATPDPQPTVRDLVSARPVTAEAIVTDILTWAGVRPLSGDAPTPATPVSTLLQGLWLAVRQHQYTWNNQRPVASVEIAGADPNGVITGNLNAVDYDDTTLTYVVSSAPAYGRVRVDAEGRFTYTPGAAAAGRADTFTIRIDDTVGNPFHVHGLAGLLGITGPTEVTITIPAASDGAHAAPTVVVSTGSGSSGGKVIDGHITDEIVVNAEDAAAVLNALASALGASEGFADRAVVTTTTAGSGATAEHFYRFSETVGGIPVLGSEVILVTNADGEVTSVFNYHRGLGQDFDITPDASIDEDTEIRLVAGQAYLGSADQQAIENFIAASTFTNSLVIYTVAEDDAPALAWRVVVHVPDTGELAPSGKTFLIYADGERAGEVIIAVSNAQAAAVTATARDWLGNNRSITVETRRVWFFTTTEMADSNRMIATYKTKYGFFGIGAPTLPGTIVKRSLFGWDKAAVSAHANTALAYDYFLNVLGRQSYDNAGAPIIISIKYRPDTSPLGYANAFWDPTINQMAFGDKGYFQAALDIVAHEYAHAVINYIVGKGEVALDSGEPGALNEAYADIFGLLIENKTGHERWLIAEDSDNGVIRDLSNPKSIMTPYGPHRDRYSERYMGQADDGGEHVNSTIFGHAAYLMMTDPATADVSDDTWARVFYHSLERLTSTSMFVDGRAAVLDAALAQGLTFAQRQAIANAFDTVEIKGTAPSQVIAV</sequence>
<feature type="compositionally biased region" description="Acidic residues" evidence="7">
    <location>
        <begin position="80"/>
        <end position="119"/>
    </location>
</feature>
<keyword evidence="3" id="KW-0732">Signal</keyword>
<evidence type="ECO:0000256" key="8">
    <source>
        <dbReference type="SAM" id="Phobius"/>
    </source>
</evidence>
<dbReference type="SUPFAM" id="SSF55486">
    <property type="entry name" value="Metalloproteases ('zincins'), catalytic domain"/>
    <property type="match status" value="1"/>
</dbReference>
<dbReference type="Pfam" id="PF07504">
    <property type="entry name" value="FTP"/>
    <property type="match status" value="1"/>
</dbReference>
<dbReference type="Gene3D" id="3.10.170.10">
    <property type="match status" value="1"/>
</dbReference>
<protein>
    <recommendedName>
        <fullName evidence="14">Peptidase M4</fullName>
    </recommendedName>
</protein>
<dbReference type="GO" id="GO:0004222">
    <property type="term" value="F:metalloendopeptidase activity"/>
    <property type="evidence" value="ECO:0007669"/>
    <property type="project" value="InterPro"/>
</dbReference>
<dbReference type="GO" id="GO:0006508">
    <property type="term" value="P:proteolysis"/>
    <property type="evidence" value="ECO:0007669"/>
    <property type="project" value="UniProtKB-KW"/>
</dbReference>
<feature type="compositionally biased region" description="Low complexity" evidence="7">
    <location>
        <begin position="38"/>
        <end position="71"/>
    </location>
</feature>
<dbReference type="PANTHER" id="PTHR33794:SF1">
    <property type="entry name" value="BACILLOLYSIN"/>
    <property type="match status" value="1"/>
</dbReference>
<dbReference type="InterPro" id="IPR027268">
    <property type="entry name" value="Peptidase_M4/M1_CTD_sf"/>
</dbReference>
<keyword evidence="8" id="KW-0812">Transmembrane</keyword>
<dbReference type="InterPro" id="IPR013856">
    <property type="entry name" value="Peptidase_M4_domain"/>
</dbReference>
<gene>
    <name evidence="12" type="ORF">MPRF_34470</name>
</gene>
<dbReference type="PANTHER" id="PTHR33794">
    <property type="entry name" value="BACILLOLYSIN"/>
    <property type="match status" value="1"/>
</dbReference>
<keyword evidence="8" id="KW-0472">Membrane</keyword>
<dbReference type="InterPro" id="IPR050728">
    <property type="entry name" value="Zinc_Metalloprotease_M4"/>
</dbReference>
<dbReference type="Proteomes" id="UP000466554">
    <property type="component" value="Chromosome"/>
</dbReference>
<dbReference type="CDD" id="cd09597">
    <property type="entry name" value="M4_TLP"/>
    <property type="match status" value="1"/>
</dbReference>
<evidence type="ECO:0008006" key="14">
    <source>
        <dbReference type="Google" id="ProtNLM"/>
    </source>
</evidence>
<evidence type="ECO:0000256" key="7">
    <source>
        <dbReference type="SAM" id="MobiDB-lite"/>
    </source>
</evidence>
<evidence type="ECO:0000256" key="1">
    <source>
        <dbReference type="ARBA" id="ARBA00022670"/>
    </source>
</evidence>
<accession>A0A7I7U5B0</accession>
<dbReference type="AlphaFoldDB" id="A0A7I7U5B0"/>
<name>A0A7I7U5B0_MYCPF</name>
<dbReference type="Pfam" id="PF01447">
    <property type="entry name" value="Peptidase_M4"/>
    <property type="match status" value="1"/>
</dbReference>
<dbReference type="InterPro" id="IPR001570">
    <property type="entry name" value="Peptidase_M4_C_domain"/>
</dbReference>
<keyword evidence="2" id="KW-0479">Metal-binding</keyword>
<dbReference type="RefSeq" id="WP_232079741.1">
    <property type="nucleotide sequence ID" value="NZ_AP022598.1"/>
</dbReference>
<evidence type="ECO:0000256" key="2">
    <source>
        <dbReference type="ARBA" id="ARBA00022723"/>
    </source>
</evidence>
<evidence type="ECO:0000313" key="13">
    <source>
        <dbReference type="Proteomes" id="UP000466554"/>
    </source>
</evidence>
<keyword evidence="4" id="KW-0378">Hydrolase</keyword>
<keyword evidence="8" id="KW-1133">Transmembrane helix</keyword>
<dbReference type="InterPro" id="IPR011096">
    <property type="entry name" value="FTP_domain"/>
</dbReference>
<evidence type="ECO:0000259" key="11">
    <source>
        <dbReference type="Pfam" id="PF07504"/>
    </source>
</evidence>
<dbReference type="GO" id="GO:0046872">
    <property type="term" value="F:metal ion binding"/>
    <property type="evidence" value="ECO:0007669"/>
    <property type="project" value="UniProtKB-KW"/>
</dbReference>
<feature type="transmembrane region" description="Helical" evidence="8">
    <location>
        <begin position="15"/>
        <end position="37"/>
    </location>
</feature>
<keyword evidence="5" id="KW-0862">Zinc</keyword>
<feature type="region of interest" description="Disordered" evidence="7">
    <location>
        <begin position="38"/>
        <end position="158"/>
    </location>
</feature>
<feature type="domain" description="Peptidase M4" evidence="9">
    <location>
        <begin position="570"/>
        <end position="718"/>
    </location>
</feature>
<organism evidence="12 13">
    <name type="scientific">Mycolicibacterium parafortuitum</name>
    <name type="common">Mycobacterium parafortuitum</name>
    <dbReference type="NCBI Taxonomy" id="39692"/>
    <lineage>
        <taxon>Bacteria</taxon>
        <taxon>Bacillati</taxon>
        <taxon>Actinomycetota</taxon>
        <taxon>Actinomycetes</taxon>
        <taxon>Mycobacteriales</taxon>
        <taxon>Mycobacteriaceae</taxon>
        <taxon>Mycolicibacterium</taxon>
    </lineage>
</organism>
<evidence type="ECO:0000256" key="5">
    <source>
        <dbReference type="ARBA" id="ARBA00022833"/>
    </source>
</evidence>
<keyword evidence="6" id="KW-0482">Metalloprotease</keyword>
<feature type="domain" description="Peptidase M4 C-terminal" evidence="10">
    <location>
        <begin position="731"/>
        <end position="880"/>
    </location>
</feature>
<evidence type="ECO:0000259" key="9">
    <source>
        <dbReference type="Pfam" id="PF01447"/>
    </source>
</evidence>
<dbReference type="Gene3D" id="1.10.390.10">
    <property type="entry name" value="Neutral Protease Domain 2"/>
    <property type="match status" value="1"/>
</dbReference>
<evidence type="ECO:0000256" key="3">
    <source>
        <dbReference type="ARBA" id="ARBA00022729"/>
    </source>
</evidence>
<proteinExistence type="predicted"/>
<reference evidence="12 13" key="1">
    <citation type="journal article" date="2019" name="Emerg. Microbes Infect.">
        <title>Comprehensive subspecies identification of 175 nontuberculous mycobacteria species based on 7547 genomic profiles.</title>
        <authorList>
            <person name="Matsumoto Y."/>
            <person name="Kinjo T."/>
            <person name="Motooka D."/>
            <person name="Nabeya D."/>
            <person name="Jung N."/>
            <person name="Uechi K."/>
            <person name="Horii T."/>
            <person name="Iida T."/>
            <person name="Fujita J."/>
            <person name="Nakamura S."/>
        </authorList>
    </citation>
    <scope>NUCLEOTIDE SEQUENCE [LARGE SCALE GENOMIC DNA]</scope>
    <source>
        <strain evidence="12 13">JCM 6367</strain>
    </source>
</reference>